<dbReference type="AlphaFoldDB" id="A0A5C8UQS3"/>
<dbReference type="EMBL" id="VRMG01000008">
    <property type="protein sequence ID" value="TXN29890.1"/>
    <property type="molecule type" value="Genomic_DNA"/>
</dbReference>
<comment type="caution">
    <text evidence="2">The sequence shown here is derived from an EMBL/GenBank/DDBJ whole genome shotgun (WGS) entry which is preliminary data.</text>
</comment>
<evidence type="ECO:0000313" key="3">
    <source>
        <dbReference type="Proteomes" id="UP000321379"/>
    </source>
</evidence>
<keyword evidence="1" id="KW-0732">Signal</keyword>
<sequence>MNSKLRAGVLAALAPLFLLAVVACTPTVPLTPAADATNPDCAEVIVRLPHSLANEAIRQTNAQATSAWGNPAAILLRCGVTPPGPTKDVCHTVSGIDWLRDSSKAPVYVFTTFGRVPAVEVIVDSRLTNGQGTQYLDELANAVGSIKQTSKCLSRDDVLGTETPTPSPTG</sequence>
<keyword evidence="3" id="KW-1185">Reference proteome</keyword>
<dbReference type="Pfam" id="PF12028">
    <property type="entry name" value="DUF3515"/>
    <property type="match status" value="1"/>
</dbReference>
<gene>
    <name evidence="2" type="ORF">FVP33_12180</name>
</gene>
<evidence type="ECO:0000256" key="1">
    <source>
        <dbReference type="SAM" id="SignalP"/>
    </source>
</evidence>
<dbReference type="Proteomes" id="UP000321379">
    <property type="component" value="Unassembled WGS sequence"/>
</dbReference>
<name>A0A5C8UQS3_9MICO</name>
<feature type="signal peptide" evidence="1">
    <location>
        <begin position="1"/>
        <end position="20"/>
    </location>
</feature>
<dbReference type="PROSITE" id="PS51257">
    <property type="entry name" value="PROKAR_LIPOPROTEIN"/>
    <property type="match status" value="1"/>
</dbReference>
<reference evidence="2 3" key="1">
    <citation type="submission" date="2019-08" db="EMBL/GenBank/DDBJ databases">
        <title>Bacterial whole genome sequence for Glaciihabitans sp. CHu50b-6-2.</title>
        <authorList>
            <person name="Jin L."/>
        </authorList>
    </citation>
    <scope>NUCLEOTIDE SEQUENCE [LARGE SCALE GENOMIC DNA]</scope>
    <source>
        <strain evidence="2 3">CHu50b-6-2</strain>
    </source>
</reference>
<organism evidence="2 3">
    <name type="scientific">Lacisediminihabitans profunda</name>
    <dbReference type="NCBI Taxonomy" id="2594790"/>
    <lineage>
        <taxon>Bacteria</taxon>
        <taxon>Bacillati</taxon>
        <taxon>Actinomycetota</taxon>
        <taxon>Actinomycetes</taxon>
        <taxon>Micrococcales</taxon>
        <taxon>Microbacteriaceae</taxon>
        <taxon>Lacisediminihabitans</taxon>
    </lineage>
</organism>
<dbReference type="RefSeq" id="WP_147783933.1">
    <property type="nucleotide sequence ID" value="NZ_VRMG01000008.1"/>
</dbReference>
<protein>
    <submittedName>
        <fullName evidence="2">DUF3515 family protein</fullName>
    </submittedName>
</protein>
<accession>A0A5C8UQS3</accession>
<feature type="chain" id="PRO_5038994662" evidence="1">
    <location>
        <begin position="21"/>
        <end position="170"/>
    </location>
</feature>
<evidence type="ECO:0000313" key="2">
    <source>
        <dbReference type="EMBL" id="TXN29890.1"/>
    </source>
</evidence>
<proteinExistence type="predicted"/>
<dbReference type="InterPro" id="IPR021903">
    <property type="entry name" value="DUF3515"/>
</dbReference>